<proteinExistence type="inferred from homology"/>
<name>A0AAW6UDG7_9MOLU</name>
<organism evidence="9 10">
    <name type="scientific">Peloplasma aerotolerans</name>
    <dbReference type="NCBI Taxonomy" id="3044389"/>
    <lineage>
        <taxon>Bacteria</taxon>
        <taxon>Bacillati</taxon>
        <taxon>Mycoplasmatota</taxon>
        <taxon>Mollicutes</taxon>
        <taxon>Acholeplasmatales</taxon>
        <taxon>Acholeplasmataceae</taxon>
        <taxon>Peloplasma</taxon>
    </lineage>
</organism>
<feature type="transmembrane region" description="Helical" evidence="7">
    <location>
        <begin position="135"/>
        <end position="155"/>
    </location>
</feature>
<dbReference type="PANTHER" id="PTHR33932:SF4">
    <property type="entry name" value="NA(+)_H(+) ANTIPORTER SUBUNIT B"/>
    <property type="match status" value="1"/>
</dbReference>
<evidence type="ECO:0000256" key="4">
    <source>
        <dbReference type="ARBA" id="ARBA00022692"/>
    </source>
</evidence>
<evidence type="ECO:0000256" key="1">
    <source>
        <dbReference type="ARBA" id="ARBA00004651"/>
    </source>
</evidence>
<dbReference type="EMBL" id="JASCXW010000015">
    <property type="protein sequence ID" value="MDI6453028.1"/>
    <property type="molecule type" value="Genomic_DNA"/>
</dbReference>
<feature type="transmembrane region" description="Helical" evidence="7">
    <location>
        <begin position="207"/>
        <end position="232"/>
    </location>
</feature>
<feature type="transmembrane region" description="Helical" evidence="7">
    <location>
        <begin position="70"/>
        <end position="87"/>
    </location>
</feature>
<evidence type="ECO:0000256" key="6">
    <source>
        <dbReference type="ARBA" id="ARBA00023136"/>
    </source>
</evidence>
<feature type="transmembrane region" description="Helical" evidence="7">
    <location>
        <begin position="167"/>
        <end position="187"/>
    </location>
</feature>
<evidence type="ECO:0000313" key="9">
    <source>
        <dbReference type="EMBL" id="MDI6453028.1"/>
    </source>
</evidence>
<keyword evidence="5 7" id="KW-1133">Transmembrane helix</keyword>
<keyword evidence="4 7" id="KW-0812">Transmembrane</keyword>
<reference evidence="9" key="1">
    <citation type="submission" date="2023-05" db="EMBL/GenBank/DDBJ databases">
        <title>Mariniplasma microaerophilum sp. nov., a novel anaerobic mollicute isolated from terrestrial mud volcano, Taman Peninsula, Russia.</title>
        <authorList>
            <person name="Khomyakova M.A."/>
            <person name="Merkel A.Y."/>
            <person name="Slobodkin A.I."/>
        </authorList>
    </citation>
    <scope>NUCLEOTIDE SEQUENCE</scope>
    <source>
        <strain evidence="9">M4Ah</strain>
    </source>
</reference>
<comment type="caution">
    <text evidence="9">The sequence shown here is derived from an EMBL/GenBank/DDBJ whole genome shotgun (WGS) entry which is preliminary data.</text>
</comment>
<evidence type="ECO:0000259" key="8">
    <source>
        <dbReference type="Pfam" id="PF04039"/>
    </source>
</evidence>
<evidence type="ECO:0000256" key="2">
    <source>
        <dbReference type="ARBA" id="ARBA00009425"/>
    </source>
</evidence>
<evidence type="ECO:0000256" key="7">
    <source>
        <dbReference type="SAM" id="Phobius"/>
    </source>
</evidence>
<sequence length="236" mass="26485">MINTLSRLKKVSLVFLLGFILYLFIISVQDLDVIYNSAGKVFFRENGFYDTGSRNLVSAIYLDYRLFDSIFEAGILLIAVSGVMWISQHNIGEKNANFMLDKQKTPELFITFSRLLYPIMLMFGMYVIINGHLSPGGGFQGGAIVATAILILYYIDITKTIDVNKILTIEKFLFISLLIIAFSSLITRNEVFTNFVPLDGTMSQKSIYLILLNIIIGAKVSLGLIAIFTAFLKEGR</sequence>
<evidence type="ECO:0000256" key="3">
    <source>
        <dbReference type="ARBA" id="ARBA00022475"/>
    </source>
</evidence>
<dbReference type="AlphaFoldDB" id="A0AAW6UDG7"/>
<keyword evidence="6 7" id="KW-0472">Membrane</keyword>
<accession>A0AAW6UDG7</accession>
<evidence type="ECO:0000313" key="10">
    <source>
        <dbReference type="Proteomes" id="UP001431532"/>
    </source>
</evidence>
<dbReference type="RefSeq" id="WP_282839455.1">
    <property type="nucleotide sequence ID" value="NZ_JASCXW010000015.1"/>
</dbReference>
<feature type="transmembrane region" description="Helical" evidence="7">
    <location>
        <begin position="108"/>
        <end position="129"/>
    </location>
</feature>
<dbReference type="GO" id="GO:0005886">
    <property type="term" value="C:plasma membrane"/>
    <property type="evidence" value="ECO:0007669"/>
    <property type="project" value="UniProtKB-SubCell"/>
</dbReference>
<evidence type="ECO:0000256" key="5">
    <source>
        <dbReference type="ARBA" id="ARBA00022989"/>
    </source>
</evidence>
<keyword evidence="3" id="KW-1003">Cell membrane</keyword>
<dbReference type="Proteomes" id="UP001431532">
    <property type="component" value="Unassembled WGS sequence"/>
</dbReference>
<comment type="similarity">
    <text evidence="2">Belongs to the CPA3 antiporters (TC 2.A.63) subunit B family.</text>
</comment>
<gene>
    <name evidence="9" type="ORF">QJ521_05600</name>
</gene>
<dbReference type="InterPro" id="IPR007182">
    <property type="entry name" value="MnhB"/>
</dbReference>
<dbReference type="InterPro" id="IPR050622">
    <property type="entry name" value="CPA3_antiporter_subunitB"/>
</dbReference>
<dbReference type="Pfam" id="PF04039">
    <property type="entry name" value="MnhB"/>
    <property type="match status" value="1"/>
</dbReference>
<dbReference type="PANTHER" id="PTHR33932">
    <property type="entry name" value="NA(+)/H(+) ANTIPORTER SUBUNIT B"/>
    <property type="match status" value="1"/>
</dbReference>
<feature type="transmembrane region" description="Helical" evidence="7">
    <location>
        <begin position="12"/>
        <end position="29"/>
    </location>
</feature>
<keyword evidence="10" id="KW-1185">Reference proteome</keyword>
<feature type="domain" description="Na+/H+ antiporter MnhB subunit-related protein" evidence="8">
    <location>
        <begin position="110"/>
        <end position="225"/>
    </location>
</feature>
<comment type="subcellular location">
    <subcellularLocation>
        <location evidence="1">Cell membrane</location>
        <topology evidence="1">Multi-pass membrane protein</topology>
    </subcellularLocation>
</comment>
<protein>
    <submittedName>
        <fullName evidence="9">MnhB domain-containing protein</fullName>
    </submittedName>
</protein>